<dbReference type="AlphaFoldDB" id="A0A8C1HLF0"/>
<proteinExistence type="predicted"/>
<evidence type="ECO:0008006" key="6">
    <source>
        <dbReference type="Google" id="ProtNLM"/>
    </source>
</evidence>
<dbReference type="PANTHER" id="PTHR47306:SF2">
    <property type="entry name" value="CORE-BINDING (CB) DOMAIN-CONTAINING PROTEIN"/>
    <property type="match status" value="1"/>
</dbReference>
<evidence type="ECO:0000259" key="2">
    <source>
        <dbReference type="PROSITE" id="PS50280"/>
    </source>
</evidence>
<dbReference type="SUPFAM" id="SSF82199">
    <property type="entry name" value="SET domain"/>
    <property type="match status" value="1"/>
</dbReference>
<evidence type="ECO:0000313" key="5">
    <source>
        <dbReference type="Proteomes" id="UP001108240"/>
    </source>
</evidence>
<evidence type="ECO:0000256" key="1">
    <source>
        <dbReference type="SAM" id="MobiDB-lite"/>
    </source>
</evidence>
<dbReference type="Proteomes" id="UP001108240">
    <property type="component" value="Unplaced"/>
</dbReference>
<evidence type="ECO:0000259" key="3">
    <source>
        <dbReference type="PROSITE" id="PS51900"/>
    </source>
</evidence>
<sequence length="795" mass="91287">MLTAEKQTKKKKQTNSSRHSSPASDVLTAVMMMERENKRSAERKIVHCLQCYKPQKTLSVHLARVCMKKSTAEERAEQVKKAKASSREWIWKNRTWNYQQLCELLPDRRSRIAMVKELLRRGFFIMNQPEESDMVLNPEGDSASDDDATTAESFRDPLTVSHSVRSKMKEAGLHDKFPAQAKLLVDFKKYLTVSKKVLNWKQEVDNVSRFLRYLQPTGIEPSLDFLSKTKEAQDFLTALKRTDMSSATVHNYIKSMNRFLEYLTLRLDFQKRDPQLPTNCQRYTKILETLWKTVLKSHDEKTSDSRTEGTPCIKDCQKILREAKPDFLWIHENLLMGKKVSNTEKTLYRYYCEALLVFRHMQLPGAVEGFTDADWVERIAQGGRVVIGVRKEKTASMQIALTQDEEACFQLYYKEIRPKNIGLKKFCQSFFTSTSGNTVHSVSQDMNRLHEMYKLTPIRSYDVRRAFENAAEKLPAHQHEAVIHYLAHSASADRRPQPQDIVDAALLLDSLKGTSSDDDTSLAELSTAGTKERYASRKDFSAFLARFPVLLEGQPPTKRQRVDSGFPEDRVFYDKWRAAQYTQREEYLLSQFTHCKPSASKVARLIAQEGWKANYPKPEEIQRLWKPASTDTIEADELIIKCVFEQAWTGLAIKDFGAEEGLGVVATRPFSKGDIVCDYHGKVIRAAEGMAMMEGHHDEARYLFFFKAAQRDLCIDARTGCDCHPDTDTVGRRIKCCSKRPNLEPLHCVMKVNGEDQDVILFKALQDISIDTQLKFYSGGIRKSFLGLDLDWLDE</sequence>
<dbReference type="PROSITE" id="PS50280">
    <property type="entry name" value="SET"/>
    <property type="match status" value="1"/>
</dbReference>
<accession>A0A8C1HLF0</accession>
<dbReference type="InterPro" id="IPR001214">
    <property type="entry name" value="SET_dom"/>
</dbReference>
<feature type="domain" description="Core-binding (CB)" evidence="3">
    <location>
        <begin position="178"/>
        <end position="264"/>
    </location>
</feature>
<dbReference type="Ensembl" id="ENSCCRT00000064095.2">
    <property type="protein sequence ID" value="ENSCCRP00000059086.2"/>
    <property type="gene ID" value="ENSCCRG00000031730.2"/>
</dbReference>
<protein>
    <recommendedName>
        <fullName evidence="6">Core-binding (CB) domain-containing protein</fullName>
    </recommendedName>
</protein>
<feature type="region of interest" description="Disordered" evidence="1">
    <location>
        <begin position="1"/>
        <end position="25"/>
    </location>
</feature>
<dbReference type="OMA" id="PINEREM"/>
<keyword evidence="5" id="KW-1185">Reference proteome</keyword>
<dbReference type="Gene3D" id="2.170.270.10">
    <property type="entry name" value="SET domain"/>
    <property type="match status" value="1"/>
</dbReference>
<name>A0A8C1HLF0_CYPCA</name>
<dbReference type="PANTHER" id="PTHR47306">
    <property type="entry name" value="SI:CH211-178J18.4-RELATED"/>
    <property type="match status" value="1"/>
</dbReference>
<feature type="domain" description="SET" evidence="2">
    <location>
        <begin position="649"/>
        <end position="779"/>
    </location>
</feature>
<reference evidence="4" key="2">
    <citation type="submission" date="2025-09" db="UniProtKB">
        <authorList>
            <consortium name="Ensembl"/>
        </authorList>
    </citation>
    <scope>IDENTIFICATION</scope>
</reference>
<dbReference type="InterPro" id="IPR046341">
    <property type="entry name" value="SET_dom_sf"/>
</dbReference>
<dbReference type="GeneTree" id="ENSGT01120000272112"/>
<organism evidence="4 5">
    <name type="scientific">Cyprinus carpio carpio</name>
    <dbReference type="NCBI Taxonomy" id="630221"/>
    <lineage>
        <taxon>Eukaryota</taxon>
        <taxon>Metazoa</taxon>
        <taxon>Chordata</taxon>
        <taxon>Craniata</taxon>
        <taxon>Vertebrata</taxon>
        <taxon>Euteleostomi</taxon>
        <taxon>Actinopterygii</taxon>
        <taxon>Neopterygii</taxon>
        <taxon>Teleostei</taxon>
        <taxon>Ostariophysi</taxon>
        <taxon>Cypriniformes</taxon>
        <taxon>Cyprinidae</taxon>
        <taxon>Cyprininae</taxon>
        <taxon>Cyprinus</taxon>
    </lineage>
</organism>
<dbReference type="InterPro" id="IPR044068">
    <property type="entry name" value="CB"/>
</dbReference>
<dbReference type="PROSITE" id="PS51900">
    <property type="entry name" value="CB"/>
    <property type="match status" value="1"/>
</dbReference>
<reference evidence="4" key="1">
    <citation type="submission" date="2025-08" db="UniProtKB">
        <authorList>
            <consortium name="Ensembl"/>
        </authorList>
    </citation>
    <scope>IDENTIFICATION</scope>
</reference>
<evidence type="ECO:0000313" key="4">
    <source>
        <dbReference type="Ensembl" id="ENSCCRP00000059086.2"/>
    </source>
</evidence>
<dbReference type="Pfam" id="PF00856">
    <property type="entry name" value="SET"/>
    <property type="match status" value="1"/>
</dbReference>